<feature type="compositionally biased region" description="Polar residues" evidence="1">
    <location>
        <begin position="1"/>
        <end position="10"/>
    </location>
</feature>
<name>A0A7W3LQ36_ACTNM</name>
<dbReference type="AlphaFoldDB" id="A0A7W3LQ36"/>
<accession>A0A7W3LQ36</accession>
<organism evidence="2 3">
    <name type="scientific">Actinomadura namibiensis</name>
    <dbReference type="NCBI Taxonomy" id="182080"/>
    <lineage>
        <taxon>Bacteria</taxon>
        <taxon>Bacillati</taxon>
        <taxon>Actinomycetota</taxon>
        <taxon>Actinomycetes</taxon>
        <taxon>Streptosporangiales</taxon>
        <taxon>Thermomonosporaceae</taxon>
        <taxon>Actinomadura</taxon>
    </lineage>
</organism>
<feature type="region of interest" description="Disordered" evidence="1">
    <location>
        <begin position="1"/>
        <end position="39"/>
    </location>
</feature>
<dbReference type="Proteomes" id="UP000572680">
    <property type="component" value="Unassembled WGS sequence"/>
</dbReference>
<evidence type="ECO:0000313" key="2">
    <source>
        <dbReference type="EMBL" id="MBA8952193.1"/>
    </source>
</evidence>
<comment type="caution">
    <text evidence="2">The sequence shown here is derived from an EMBL/GenBank/DDBJ whole genome shotgun (WGS) entry which is preliminary data.</text>
</comment>
<gene>
    <name evidence="2" type="ORF">HNR61_003833</name>
</gene>
<dbReference type="EMBL" id="JACJIA010000004">
    <property type="protein sequence ID" value="MBA8952193.1"/>
    <property type="molecule type" value="Genomic_DNA"/>
</dbReference>
<evidence type="ECO:0000313" key="3">
    <source>
        <dbReference type="Proteomes" id="UP000572680"/>
    </source>
</evidence>
<evidence type="ECO:0000256" key="1">
    <source>
        <dbReference type="SAM" id="MobiDB-lite"/>
    </source>
</evidence>
<keyword evidence="3" id="KW-1185">Reference proteome</keyword>
<sequence>MARVQSQRYGDNSDRQGEVQDEDAPTPSGQPRVEAGELERPIVIAEVMVPGAASRSRHMTAAMVDSEAVTPLPEWPG</sequence>
<proteinExistence type="predicted"/>
<reference evidence="2 3" key="1">
    <citation type="submission" date="2020-08" db="EMBL/GenBank/DDBJ databases">
        <title>Genomic Encyclopedia of Type Strains, Phase IV (KMG-IV): sequencing the most valuable type-strain genomes for metagenomic binning, comparative biology and taxonomic classification.</title>
        <authorList>
            <person name="Goeker M."/>
        </authorList>
    </citation>
    <scope>NUCLEOTIDE SEQUENCE [LARGE SCALE GENOMIC DNA]</scope>
    <source>
        <strain evidence="2 3">DSM 44197</strain>
    </source>
</reference>
<protein>
    <submittedName>
        <fullName evidence="2">Uncharacterized protein</fullName>
    </submittedName>
</protein>